<dbReference type="GO" id="GO:0000156">
    <property type="term" value="F:phosphorelay response regulator activity"/>
    <property type="evidence" value="ECO:0007669"/>
    <property type="project" value="TreeGrafter"/>
</dbReference>
<dbReference type="GO" id="GO:0007234">
    <property type="term" value="P:osmosensory signaling via phosphorelay pathway"/>
    <property type="evidence" value="ECO:0007669"/>
    <property type="project" value="TreeGrafter"/>
</dbReference>
<dbReference type="Gene3D" id="3.30.565.10">
    <property type="entry name" value="Histidine kinase-like ATPase, C-terminal domain"/>
    <property type="match status" value="1"/>
</dbReference>
<evidence type="ECO:0000256" key="6">
    <source>
        <dbReference type="ARBA" id="ARBA00023136"/>
    </source>
</evidence>
<dbReference type="NCBIfam" id="TIGR00229">
    <property type="entry name" value="sensory_box"/>
    <property type="match status" value="1"/>
</dbReference>
<evidence type="ECO:0000259" key="9">
    <source>
        <dbReference type="PROSITE" id="PS50112"/>
    </source>
</evidence>
<evidence type="ECO:0000313" key="11">
    <source>
        <dbReference type="Proteomes" id="UP000192582"/>
    </source>
</evidence>
<dbReference type="EMBL" id="FWWU01000007">
    <property type="protein sequence ID" value="SMB84376.1"/>
    <property type="molecule type" value="Genomic_DNA"/>
</dbReference>
<dbReference type="STRING" id="695939.SAMN00790413_05105"/>
<dbReference type="Gene3D" id="3.30.450.20">
    <property type="entry name" value="PAS domain"/>
    <property type="match status" value="1"/>
</dbReference>
<dbReference type="SUPFAM" id="SSF47384">
    <property type="entry name" value="Homodimeric domain of signal transducing histidine kinase"/>
    <property type="match status" value="1"/>
</dbReference>
<dbReference type="PROSITE" id="PS50109">
    <property type="entry name" value="HIS_KIN"/>
    <property type="match status" value="1"/>
</dbReference>
<dbReference type="Pfam" id="PF02518">
    <property type="entry name" value="HATPase_c"/>
    <property type="match status" value="1"/>
</dbReference>
<keyword evidence="3" id="KW-0597">Phosphoprotein</keyword>
<feature type="domain" description="PAS" evidence="9">
    <location>
        <begin position="66"/>
        <end position="136"/>
    </location>
</feature>
<organism evidence="10 11">
    <name type="scientific">Deinococcus hopiensis KR-140</name>
    <dbReference type="NCBI Taxonomy" id="695939"/>
    <lineage>
        <taxon>Bacteria</taxon>
        <taxon>Thermotogati</taxon>
        <taxon>Deinococcota</taxon>
        <taxon>Deinococci</taxon>
        <taxon>Deinococcales</taxon>
        <taxon>Deinococcaceae</taxon>
        <taxon>Deinococcus</taxon>
    </lineage>
</organism>
<dbReference type="CDD" id="cd00082">
    <property type="entry name" value="HisKA"/>
    <property type="match status" value="1"/>
</dbReference>
<comment type="catalytic activity">
    <reaction evidence="1">
        <text>ATP + protein L-histidine = ADP + protein N-phospho-L-histidine.</text>
        <dbReference type="EC" id="2.7.13.3"/>
    </reaction>
</comment>
<dbReference type="Gene3D" id="1.10.287.130">
    <property type="match status" value="1"/>
</dbReference>
<reference evidence="10 11" key="1">
    <citation type="submission" date="2017-04" db="EMBL/GenBank/DDBJ databases">
        <authorList>
            <person name="Afonso C.L."/>
            <person name="Miller P.J."/>
            <person name="Scott M.A."/>
            <person name="Spackman E."/>
            <person name="Goraichik I."/>
            <person name="Dimitrov K.M."/>
            <person name="Suarez D.L."/>
            <person name="Swayne D.E."/>
        </authorList>
    </citation>
    <scope>NUCLEOTIDE SEQUENCE [LARGE SCALE GENOMIC DNA]</scope>
    <source>
        <strain evidence="10 11">KR-140</strain>
    </source>
</reference>
<dbReference type="SUPFAM" id="SSF55785">
    <property type="entry name" value="PYP-like sensor domain (PAS domain)"/>
    <property type="match status" value="1"/>
</dbReference>
<dbReference type="AlphaFoldDB" id="A0A1W1UTJ4"/>
<evidence type="ECO:0000256" key="3">
    <source>
        <dbReference type="ARBA" id="ARBA00022553"/>
    </source>
</evidence>
<dbReference type="CDD" id="cd00130">
    <property type="entry name" value="PAS"/>
    <property type="match status" value="1"/>
</dbReference>
<dbReference type="PRINTS" id="PR00344">
    <property type="entry name" value="BCTRLSENSOR"/>
</dbReference>
<dbReference type="GO" id="GO:0016020">
    <property type="term" value="C:membrane"/>
    <property type="evidence" value="ECO:0007669"/>
    <property type="project" value="UniProtKB-SubCell"/>
</dbReference>
<dbReference type="InterPro" id="IPR035965">
    <property type="entry name" value="PAS-like_dom_sf"/>
</dbReference>
<name>A0A1W1UTJ4_9DEIO</name>
<dbReference type="InterPro" id="IPR000014">
    <property type="entry name" value="PAS"/>
</dbReference>
<dbReference type="PANTHER" id="PTHR42878:SF15">
    <property type="entry name" value="BACTERIOPHYTOCHROME"/>
    <property type="match status" value="1"/>
</dbReference>
<dbReference type="InterPro" id="IPR005467">
    <property type="entry name" value="His_kinase_dom"/>
</dbReference>
<dbReference type="GO" id="GO:0000155">
    <property type="term" value="F:phosphorelay sensor kinase activity"/>
    <property type="evidence" value="ECO:0007669"/>
    <property type="project" value="InterPro"/>
</dbReference>
<keyword evidence="4" id="KW-0808">Transferase</keyword>
<evidence type="ECO:0000256" key="1">
    <source>
        <dbReference type="ARBA" id="ARBA00000085"/>
    </source>
</evidence>
<keyword evidence="11" id="KW-1185">Reference proteome</keyword>
<dbReference type="InterPro" id="IPR003661">
    <property type="entry name" value="HisK_dim/P_dom"/>
</dbReference>
<dbReference type="PANTHER" id="PTHR42878">
    <property type="entry name" value="TWO-COMPONENT HISTIDINE KINASE"/>
    <property type="match status" value="1"/>
</dbReference>
<dbReference type="Pfam" id="PF13426">
    <property type="entry name" value="PAS_9"/>
    <property type="match status" value="1"/>
</dbReference>
<dbReference type="SMART" id="SM00091">
    <property type="entry name" value="PAS"/>
    <property type="match status" value="1"/>
</dbReference>
<protein>
    <recommendedName>
        <fullName evidence="2">histidine kinase</fullName>
        <ecNumber evidence="2">2.7.13.3</ecNumber>
    </recommendedName>
</protein>
<dbReference type="InterPro" id="IPR050351">
    <property type="entry name" value="BphY/WalK/GraS-like"/>
</dbReference>
<dbReference type="SUPFAM" id="SSF55874">
    <property type="entry name" value="ATPase domain of HSP90 chaperone/DNA topoisomerase II/histidine kinase"/>
    <property type="match status" value="1"/>
</dbReference>
<keyword evidence="5" id="KW-0418">Kinase</keyword>
<sequence>MNDQKNEQAQRKLREQAELKLEDAVPEVLPLVETPEALRHELSVRQIELELQNEELQRTVQKLQEAHEKYVGLYDFAPVGYFTLDGNGAIVQANLRASRMLGAEGSRLLGRRLAQFTAPDSRTTLAHLLARLHASQEELVAELRLQRGDGSTFPVRLEGQAYAPAGSLVAVTDITTEKAAQEDLLRLNETLEARVAERTAKIRELSTELRIVAVAVAEDLMAPLRRVASFGELLKRDVVKDSEASLKHLELISRSVGQMEELTTALLEYTRASHGRLRLTPLDLNRVFSEVLKDLRPQMEGRKVSLTSGLLPTVQGDSNAMQQVFLEMLRNALKFTATREEAQIHVRAEETEAEFILRFEDNGVGFNNRHKDKLFQVFKRLHPESAFPGTGMGLAVVRRICTRFGGRVWGEGRVNEGATLFLAWPKQPHVLD</sequence>
<gene>
    <name evidence="10" type="ORF">SAMN00790413_05105</name>
</gene>
<evidence type="ECO:0000256" key="2">
    <source>
        <dbReference type="ARBA" id="ARBA00012438"/>
    </source>
</evidence>
<evidence type="ECO:0000256" key="4">
    <source>
        <dbReference type="ARBA" id="ARBA00022679"/>
    </source>
</evidence>
<keyword evidence="6" id="KW-0472">Membrane</keyword>
<accession>A0A1W1UTJ4</accession>
<dbReference type="EC" id="2.7.13.3" evidence="2"/>
<dbReference type="RefSeq" id="WP_084046800.1">
    <property type="nucleotide sequence ID" value="NZ_FWWU01000007.1"/>
</dbReference>
<keyword evidence="7" id="KW-0175">Coiled coil</keyword>
<dbReference type="PROSITE" id="PS50112">
    <property type="entry name" value="PAS"/>
    <property type="match status" value="1"/>
</dbReference>
<dbReference type="OrthoDB" id="58669at2"/>
<dbReference type="SMART" id="SM00387">
    <property type="entry name" value="HATPase_c"/>
    <property type="match status" value="1"/>
</dbReference>
<evidence type="ECO:0000259" key="8">
    <source>
        <dbReference type="PROSITE" id="PS50109"/>
    </source>
</evidence>
<proteinExistence type="predicted"/>
<dbReference type="InterPro" id="IPR004358">
    <property type="entry name" value="Sig_transdc_His_kin-like_C"/>
</dbReference>
<feature type="coiled-coil region" evidence="7">
    <location>
        <begin position="2"/>
        <end position="73"/>
    </location>
</feature>
<dbReference type="InterPro" id="IPR036097">
    <property type="entry name" value="HisK_dim/P_sf"/>
</dbReference>
<dbReference type="GO" id="GO:0030295">
    <property type="term" value="F:protein kinase activator activity"/>
    <property type="evidence" value="ECO:0007669"/>
    <property type="project" value="TreeGrafter"/>
</dbReference>
<dbReference type="InterPro" id="IPR036890">
    <property type="entry name" value="HATPase_C_sf"/>
</dbReference>
<dbReference type="Proteomes" id="UP000192582">
    <property type="component" value="Unassembled WGS sequence"/>
</dbReference>
<dbReference type="InterPro" id="IPR003594">
    <property type="entry name" value="HATPase_dom"/>
</dbReference>
<evidence type="ECO:0000256" key="7">
    <source>
        <dbReference type="SAM" id="Coils"/>
    </source>
</evidence>
<evidence type="ECO:0000313" key="10">
    <source>
        <dbReference type="EMBL" id="SMB84376.1"/>
    </source>
</evidence>
<feature type="domain" description="Histidine kinase" evidence="8">
    <location>
        <begin position="215"/>
        <end position="428"/>
    </location>
</feature>
<evidence type="ECO:0000256" key="5">
    <source>
        <dbReference type="ARBA" id="ARBA00022777"/>
    </source>
</evidence>